<dbReference type="OrthoDB" id="438553at2759"/>
<dbReference type="Proteomes" id="UP000228380">
    <property type="component" value="Chromosome 4"/>
</dbReference>
<protein>
    <submittedName>
        <fullName evidence="2">Uncharacterized protein LOC108511770 isoform X1</fullName>
    </submittedName>
</protein>
<evidence type="ECO:0000313" key="2">
    <source>
        <dbReference type="RefSeq" id="XP_026665605.2"/>
    </source>
</evidence>
<name>A0A8B8JBS7_PHODC</name>
<dbReference type="AlphaFoldDB" id="A0A8B8JBS7"/>
<evidence type="ECO:0000313" key="1">
    <source>
        <dbReference type="Proteomes" id="UP000228380"/>
    </source>
</evidence>
<dbReference type="GeneID" id="108511770"/>
<gene>
    <name evidence="2" type="primary">LOC108511770</name>
</gene>
<dbReference type="InterPro" id="IPR029063">
    <property type="entry name" value="SAM-dependent_MTases_sf"/>
</dbReference>
<dbReference type="SUPFAM" id="SSF53335">
    <property type="entry name" value="S-adenosyl-L-methionine-dependent methyltransferases"/>
    <property type="match status" value="1"/>
</dbReference>
<sequence length="101" mass="11483">MSISKIPVPRRLPRSIALACTINRAFRKHEFLNIPYSPGLADPSAYVDFASIRHSAEEVSEHISVYDPITQSWFLGFRRINFGVEALLQEEKVEAQKTGYC</sequence>
<reference evidence="2" key="2">
    <citation type="submission" date="2025-08" db="UniProtKB">
        <authorList>
            <consortium name="RefSeq"/>
        </authorList>
    </citation>
    <scope>IDENTIFICATION</scope>
    <source>
        <tissue evidence="2">Young leaves</tissue>
    </source>
</reference>
<dbReference type="KEGG" id="pda:108511770"/>
<reference evidence="1" key="1">
    <citation type="journal article" date="2019" name="Nat. Commun.">
        <title>Genome-wide association mapping of date palm fruit traits.</title>
        <authorList>
            <person name="Hazzouri K.M."/>
            <person name="Gros-Balthazard M."/>
            <person name="Flowers J.M."/>
            <person name="Copetti D."/>
            <person name="Lemansour A."/>
            <person name="Lebrun M."/>
            <person name="Masmoudi K."/>
            <person name="Ferrand S."/>
            <person name="Dhar M.I."/>
            <person name="Fresquez Z.A."/>
            <person name="Rosas U."/>
            <person name="Zhang J."/>
            <person name="Talag J."/>
            <person name="Lee S."/>
            <person name="Kudrna D."/>
            <person name="Powell R.F."/>
            <person name="Leitch I.J."/>
            <person name="Krueger R.R."/>
            <person name="Wing R.A."/>
            <person name="Amiri K.M.A."/>
            <person name="Purugganan M.D."/>
        </authorList>
    </citation>
    <scope>NUCLEOTIDE SEQUENCE [LARGE SCALE GENOMIC DNA]</scope>
    <source>
        <strain evidence="1">cv. Khalas</strain>
    </source>
</reference>
<dbReference type="Gene3D" id="3.40.50.12710">
    <property type="match status" value="1"/>
</dbReference>
<dbReference type="RefSeq" id="XP_026665605.2">
    <property type="nucleotide sequence ID" value="XM_026809804.2"/>
</dbReference>
<proteinExistence type="predicted"/>
<organism evidence="1 2">
    <name type="scientific">Phoenix dactylifera</name>
    <name type="common">Date palm</name>
    <dbReference type="NCBI Taxonomy" id="42345"/>
    <lineage>
        <taxon>Eukaryota</taxon>
        <taxon>Viridiplantae</taxon>
        <taxon>Streptophyta</taxon>
        <taxon>Embryophyta</taxon>
        <taxon>Tracheophyta</taxon>
        <taxon>Spermatophyta</taxon>
        <taxon>Magnoliopsida</taxon>
        <taxon>Liliopsida</taxon>
        <taxon>Arecaceae</taxon>
        <taxon>Coryphoideae</taxon>
        <taxon>Phoeniceae</taxon>
        <taxon>Phoenix</taxon>
    </lineage>
</organism>
<accession>A0A8B8JBS7</accession>
<dbReference type="InterPro" id="IPR038375">
    <property type="entry name" value="NDUFAF7_sf"/>
</dbReference>
<keyword evidence="1" id="KW-1185">Reference proteome</keyword>